<evidence type="ECO:0000313" key="2">
    <source>
        <dbReference type="Proteomes" id="UP000499080"/>
    </source>
</evidence>
<organism evidence="1 2">
    <name type="scientific">Araneus ventricosus</name>
    <name type="common">Orbweaver spider</name>
    <name type="synonym">Epeira ventricosa</name>
    <dbReference type="NCBI Taxonomy" id="182803"/>
    <lineage>
        <taxon>Eukaryota</taxon>
        <taxon>Metazoa</taxon>
        <taxon>Ecdysozoa</taxon>
        <taxon>Arthropoda</taxon>
        <taxon>Chelicerata</taxon>
        <taxon>Arachnida</taxon>
        <taxon>Araneae</taxon>
        <taxon>Araneomorphae</taxon>
        <taxon>Entelegynae</taxon>
        <taxon>Araneoidea</taxon>
        <taxon>Araneidae</taxon>
        <taxon>Araneus</taxon>
    </lineage>
</organism>
<keyword evidence="2" id="KW-1185">Reference proteome</keyword>
<reference evidence="1 2" key="1">
    <citation type="journal article" date="2019" name="Sci. Rep.">
        <title>Orb-weaving spider Araneus ventricosus genome elucidates the spidroin gene catalogue.</title>
        <authorList>
            <person name="Kono N."/>
            <person name="Nakamura H."/>
            <person name="Ohtoshi R."/>
            <person name="Moran D.A.P."/>
            <person name="Shinohara A."/>
            <person name="Yoshida Y."/>
            <person name="Fujiwara M."/>
            <person name="Mori M."/>
            <person name="Tomita M."/>
            <person name="Arakawa K."/>
        </authorList>
    </citation>
    <scope>NUCLEOTIDE SEQUENCE [LARGE SCALE GENOMIC DNA]</scope>
</reference>
<comment type="caution">
    <text evidence="1">The sequence shown here is derived from an EMBL/GenBank/DDBJ whole genome shotgun (WGS) entry which is preliminary data.</text>
</comment>
<gene>
    <name evidence="1" type="ORF">AVEN_154207_1</name>
</gene>
<dbReference type="EMBL" id="BGPR01017598">
    <property type="protein sequence ID" value="GBN76623.1"/>
    <property type="molecule type" value="Genomic_DNA"/>
</dbReference>
<sequence length="155" mass="17855">MYFHYPKNFLPGDEVIFDASQSFLFEVVWHWILHIPRHWEGTVHGIVRARSTTIALIAVREMKPFEVGRGRSMFREDKALSNQVSGTKTNRRHDVTDFPACIAIVPGSVPFLKHALPETASYVRSRKLSKCIEFPMLRCATTAKRRTQIRNCILV</sequence>
<protein>
    <submittedName>
        <fullName evidence="1">Uncharacterized protein</fullName>
    </submittedName>
</protein>
<evidence type="ECO:0000313" key="1">
    <source>
        <dbReference type="EMBL" id="GBN76623.1"/>
    </source>
</evidence>
<name>A0A4Y2RLQ7_ARAVE</name>
<accession>A0A4Y2RLQ7</accession>
<dbReference type="Proteomes" id="UP000499080">
    <property type="component" value="Unassembled WGS sequence"/>
</dbReference>
<proteinExistence type="predicted"/>
<dbReference type="AlphaFoldDB" id="A0A4Y2RLQ7"/>